<evidence type="ECO:0000313" key="8">
    <source>
        <dbReference type="Proteomes" id="UP001385892"/>
    </source>
</evidence>
<keyword evidence="4 5" id="KW-0472">Membrane</keyword>
<evidence type="ECO:0000256" key="4">
    <source>
        <dbReference type="ARBA" id="ARBA00023136"/>
    </source>
</evidence>
<keyword evidence="2 5" id="KW-0812">Transmembrane</keyword>
<sequence length="240" mass="25459">MRLDTLHTAETPEGIALSLRPAGLMARSLAYLIDLAIRLVAFIVLAIVTGGMGGVGTALMLVSYFALEWLYPVVFELSRRGATPGKRALGLRVVMDSGLPVTPAAALIRNLLRTADFLPALYGAGLTSMLLRRDSKRLGDLAAGTLVVFTDSVSLHGEVPGAEPLAPLRPLNMREQAAIVSWAGRTRRLTPERLEELALIAQSVLPAGAPGAKASPRLLGVAQWVLGRRNVSGNDKGARP</sequence>
<dbReference type="InterPro" id="IPR010432">
    <property type="entry name" value="RDD"/>
</dbReference>
<feature type="transmembrane region" description="Helical" evidence="5">
    <location>
        <begin position="29"/>
        <end position="52"/>
    </location>
</feature>
<comment type="caution">
    <text evidence="7">The sequence shown here is derived from an EMBL/GenBank/DDBJ whole genome shotgun (WGS) entry which is preliminary data.</text>
</comment>
<comment type="subcellular location">
    <subcellularLocation>
        <location evidence="1">Membrane</location>
        <topology evidence="1">Multi-pass membrane protein</topology>
    </subcellularLocation>
</comment>
<reference evidence="7 8" key="1">
    <citation type="submission" date="2024-03" db="EMBL/GenBank/DDBJ databases">
        <title>Novel species of the genus Variovorax.</title>
        <authorList>
            <person name="Liu Q."/>
            <person name="Xin Y.-H."/>
        </authorList>
    </citation>
    <scope>NUCLEOTIDE SEQUENCE [LARGE SCALE GENOMIC DNA]</scope>
    <source>
        <strain evidence="7 8">KACC 18900</strain>
    </source>
</reference>
<evidence type="ECO:0000256" key="2">
    <source>
        <dbReference type="ARBA" id="ARBA00022692"/>
    </source>
</evidence>
<evidence type="ECO:0000259" key="6">
    <source>
        <dbReference type="Pfam" id="PF06271"/>
    </source>
</evidence>
<evidence type="ECO:0000256" key="5">
    <source>
        <dbReference type="SAM" id="Phobius"/>
    </source>
</evidence>
<evidence type="ECO:0000256" key="3">
    <source>
        <dbReference type="ARBA" id="ARBA00022989"/>
    </source>
</evidence>
<gene>
    <name evidence="7" type="ORF">WKW82_03830</name>
</gene>
<dbReference type="PANTHER" id="PTHR38480:SF1">
    <property type="entry name" value="SLR0254 PROTEIN"/>
    <property type="match status" value="1"/>
</dbReference>
<dbReference type="Pfam" id="PF06271">
    <property type="entry name" value="RDD"/>
    <property type="match status" value="1"/>
</dbReference>
<name>A0ABU8WE23_9BURK</name>
<protein>
    <submittedName>
        <fullName evidence="7">RDD family protein</fullName>
    </submittedName>
</protein>
<dbReference type="Proteomes" id="UP001385892">
    <property type="component" value="Unassembled WGS sequence"/>
</dbReference>
<dbReference type="EMBL" id="JBBKZT010000001">
    <property type="protein sequence ID" value="MEJ8845760.1"/>
    <property type="molecule type" value="Genomic_DNA"/>
</dbReference>
<proteinExistence type="predicted"/>
<organism evidence="7 8">
    <name type="scientific">Variovorax rhizosphaerae</name>
    <dbReference type="NCBI Taxonomy" id="1836200"/>
    <lineage>
        <taxon>Bacteria</taxon>
        <taxon>Pseudomonadati</taxon>
        <taxon>Pseudomonadota</taxon>
        <taxon>Betaproteobacteria</taxon>
        <taxon>Burkholderiales</taxon>
        <taxon>Comamonadaceae</taxon>
        <taxon>Variovorax</taxon>
    </lineage>
</organism>
<keyword evidence="3 5" id="KW-1133">Transmembrane helix</keyword>
<evidence type="ECO:0000256" key="1">
    <source>
        <dbReference type="ARBA" id="ARBA00004141"/>
    </source>
</evidence>
<feature type="domain" description="RDD" evidence="6">
    <location>
        <begin position="22"/>
        <end position="144"/>
    </location>
</feature>
<evidence type="ECO:0000313" key="7">
    <source>
        <dbReference type="EMBL" id="MEJ8845760.1"/>
    </source>
</evidence>
<keyword evidence="8" id="KW-1185">Reference proteome</keyword>
<dbReference type="RefSeq" id="WP_340340898.1">
    <property type="nucleotide sequence ID" value="NZ_JBBKZT010000001.1"/>
</dbReference>
<accession>A0ABU8WE23</accession>
<dbReference type="PANTHER" id="PTHR38480">
    <property type="entry name" value="SLR0254 PROTEIN"/>
    <property type="match status" value="1"/>
</dbReference>